<dbReference type="Pfam" id="PF04646">
    <property type="entry name" value="DUF604"/>
    <property type="match status" value="1"/>
</dbReference>
<proteinExistence type="predicted"/>
<dbReference type="EMBL" id="JBFTWV010000152">
    <property type="protein sequence ID" value="KAL2785209.1"/>
    <property type="molecule type" value="Genomic_DNA"/>
</dbReference>
<dbReference type="PANTHER" id="PTHR10811">
    <property type="entry name" value="FRINGE-RELATED"/>
    <property type="match status" value="1"/>
</dbReference>
<keyword evidence="4" id="KW-1185">Reference proteome</keyword>
<evidence type="ECO:0000256" key="1">
    <source>
        <dbReference type="SAM" id="MobiDB-lite"/>
    </source>
</evidence>
<reference evidence="3 4" key="1">
    <citation type="submission" date="2024-07" db="EMBL/GenBank/DDBJ databases">
        <title>Section-level genome sequencing and comparative genomics of Aspergillus sections Usti and Cavernicolus.</title>
        <authorList>
            <consortium name="Lawrence Berkeley National Laboratory"/>
            <person name="Nybo J.L."/>
            <person name="Vesth T.C."/>
            <person name="Theobald S."/>
            <person name="Frisvad J.C."/>
            <person name="Larsen T.O."/>
            <person name="Kjaerboelling I."/>
            <person name="Rothschild-Mancinelli K."/>
            <person name="Lyhne E.K."/>
            <person name="Kogle M.E."/>
            <person name="Barry K."/>
            <person name="Clum A."/>
            <person name="Na H."/>
            <person name="Ledsgaard L."/>
            <person name="Lin J."/>
            <person name="Lipzen A."/>
            <person name="Kuo A."/>
            <person name="Riley R."/>
            <person name="Mondo S."/>
            <person name="Labutti K."/>
            <person name="Haridas S."/>
            <person name="Pangalinan J."/>
            <person name="Salamov A.A."/>
            <person name="Simmons B.A."/>
            <person name="Magnuson J.K."/>
            <person name="Chen J."/>
            <person name="Drula E."/>
            <person name="Henrissat B."/>
            <person name="Wiebenga A."/>
            <person name="Lubbers R.J."/>
            <person name="Gomes A.C."/>
            <person name="Makela M.R."/>
            <person name="Stajich J."/>
            <person name="Grigoriev I.V."/>
            <person name="Mortensen U.H."/>
            <person name="De Vries R.P."/>
            <person name="Baker S.E."/>
            <person name="Andersen M.R."/>
        </authorList>
    </citation>
    <scope>NUCLEOTIDE SEQUENCE [LARGE SCALE GENOMIC DNA]</scope>
    <source>
        <strain evidence="3 4">CBS 209.92</strain>
    </source>
</reference>
<accession>A0ABR4FPP1</accession>
<dbReference type="Gene3D" id="3.90.550.50">
    <property type="match status" value="1"/>
</dbReference>
<keyword evidence="2" id="KW-0812">Transmembrane</keyword>
<evidence type="ECO:0000313" key="3">
    <source>
        <dbReference type="EMBL" id="KAL2785209.1"/>
    </source>
</evidence>
<dbReference type="Proteomes" id="UP001610563">
    <property type="component" value="Unassembled WGS sequence"/>
</dbReference>
<protein>
    <recommendedName>
        <fullName evidence="5">Glycosyltransferase family 31 protein</fullName>
    </recommendedName>
</protein>
<dbReference type="InterPro" id="IPR006740">
    <property type="entry name" value="DUF604"/>
</dbReference>
<evidence type="ECO:0000256" key="2">
    <source>
        <dbReference type="SAM" id="Phobius"/>
    </source>
</evidence>
<gene>
    <name evidence="3" type="ORF">BJX66DRAFT_315396</name>
</gene>
<organism evidence="3 4">
    <name type="scientific">Aspergillus keveii</name>
    <dbReference type="NCBI Taxonomy" id="714993"/>
    <lineage>
        <taxon>Eukaryota</taxon>
        <taxon>Fungi</taxon>
        <taxon>Dikarya</taxon>
        <taxon>Ascomycota</taxon>
        <taxon>Pezizomycotina</taxon>
        <taxon>Eurotiomycetes</taxon>
        <taxon>Eurotiomycetidae</taxon>
        <taxon>Eurotiales</taxon>
        <taxon>Aspergillaceae</taxon>
        <taxon>Aspergillus</taxon>
        <taxon>Aspergillus subgen. Nidulantes</taxon>
    </lineage>
</organism>
<feature type="region of interest" description="Disordered" evidence="1">
    <location>
        <begin position="122"/>
        <end position="150"/>
    </location>
</feature>
<comment type="caution">
    <text evidence="3">The sequence shown here is derived from an EMBL/GenBank/DDBJ whole genome shotgun (WGS) entry which is preliminary data.</text>
</comment>
<sequence length="582" mass="65073">MNCWFTNHSLTGGPVGVSSPFCASFKVQTRHHERKKGAKRQELQVQKRWPLRQSAQTPSHETEIASCPPMMLQFRQLFHTLQQHKLASWRLLVLAAALVLGGLITFTYSSISVLGNNRVPTNVPEPSLSKIGSNNNAKTDDTKPDAESSDSNACFTDLDLLRLHAENASTVEYARLNIVVSRTENFTAFTDSLDVSIPSYRTVHLDIDASRETQPEKDCATSVTIEAPLIPSPPDASHMIFGVATSLEGLEDSLDAFAHWAGNTSAHIVAVVEQGGSSTRSRIQDRADTLGIRLTITQTEDEQLDRYFSLIHVLYQHRDDSTQWAVLIDDDTFFPSMTNLVSRLASAYDPSIPQYIGAMTEDLSHISSTGYMAYGGAGIFLSLPLLSDLQHVFETCHAFKERGDRMLASCIYAHTTTKFTWERGLYQLNIRGDASGFFESGRALPLSVHHWSSWFQADMVALSRVASICGEECLLRRFHLSKDWFLVNGYSVIQDATLWNDPRPMEQTWEKSKNKGPVSDPFAYSLGPLRRVDADKVSMRLRAVVVDEVERVRQVYVLNGTDETPPRVLEVVWSILDVDVDE</sequence>
<keyword evidence="2" id="KW-1133">Transmembrane helix</keyword>
<feature type="transmembrane region" description="Helical" evidence="2">
    <location>
        <begin position="91"/>
        <end position="111"/>
    </location>
</feature>
<evidence type="ECO:0008006" key="5">
    <source>
        <dbReference type="Google" id="ProtNLM"/>
    </source>
</evidence>
<name>A0ABR4FPP1_9EURO</name>
<keyword evidence="2" id="KW-0472">Membrane</keyword>
<evidence type="ECO:0000313" key="4">
    <source>
        <dbReference type="Proteomes" id="UP001610563"/>
    </source>
</evidence>